<dbReference type="Gene3D" id="3.30.70.3490">
    <property type="match status" value="1"/>
</dbReference>
<feature type="compositionally biased region" description="Basic and acidic residues" evidence="6">
    <location>
        <begin position="350"/>
        <end position="372"/>
    </location>
</feature>
<evidence type="ECO:0000256" key="2">
    <source>
        <dbReference type="ARBA" id="ARBA00022448"/>
    </source>
</evidence>
<evidence type="ECO:0000313" key="8">
    <source>
        <dbReference type="EMBL" id="ADY42078.1"/>
    </source>
</evidence>
<keyword evidence="5" id="KW-0446">Lipid-binding</keyword>
<sequence length="910" mass="103918">MIYRRINFYKVMSTGGEVNSIFRRIYNRWWKRTDNEPEIGDSESSFGEIVRTIASSGNILKSGYLSKKRWKIGSISKYFVLRDDAKFYYYKSRNDSNIPQNYSGVVQLKDVYIMPHGSRVFSIHSNNGVWRLKAKNSEERDGWIKKLRFARACMQAKEENELIQFTSGGSEQRKEGFDANALPDLDRRVKELIKCAATLTVHSSELHPSGGRHSARKSNRSTEYLDDPSITMSIRFKNFKAAAKIYLQQSAAIQDYIRRINEELRYVSEQRTNLIRQVETQAKQLKMISKSAKMTESGAIIEAKLDTELAKLEDSAIIGRNINYMDSDELSDFDTCEMEEDDMSVTGSDESEKQKCESKKMAGKTGKADQQKKGKKSASHIQTAIEKTEMFDRRTNNAEKSGEKGKSAHKIAQTHSGEKGSVSGRSSTTKKQRAKEITTQIEGISKQVDDEKRTEKSEVTTNGLSTARDEISSETDIVGKEVQSSTLHAVRNAEGIAEEMNEKPRGAKHDDPMLLSRSNEIIRIRRTRIPDRKAAGFALWSILKNALGKELSRIPLPVDFNEPLSFIQRMSEVLEYSSLLDSAATIQSSSLQMVYVTAFVISCWSNTPFRTCKPFNPLWSETFEFDRTADLGWKSIAEQVSHHPPIGVLHAEGRGWTYDEEMCVISQFQATAMRLYPEGCSTLSFPGTNTLYTWTKKNVKTFVKGFIVGPLIVHNEGVCIIQNTTNGERCRIELSPHSFFSSSSNRSFVAKVFDRAGKPIYTLEGDWSKYCNLIIENSLESRQTIWSRRIPPECSDKMYNFSTFAIELNEFEEGVAPTDSRRRPDMRLMENGDWAAANEEKCRLEQKQRAATRRYQEMIESRKPVIERPVWFKKVTDSRSEGFHYKYGGDYWKCKNAQDWRKCPDIFGRS</sequence>
<dbReference type="InterPro" id="IPR011993">
    <property type="entry name" value="PH-like_dom_sf"/>
</dbReference>
<dbReference type="InterPro" id="IPR037239">
    <property type="entry name" value="OSBP_sf"/>
</dbReference>
<evidence type="ECO:0000256" key="5">
    <source>
        <dbReference type="ARBA" id="ARBA00023121"/>
    </source>
</evidence>
<proteinExistence type="evidence at transcript level"/>
<organism evidence="8">
    <name type="scientific">Ascaris suum</name>
    <name type="common">Pig roundworm</name>
    <name type="synonym">Ascaris lumbricoides</name>
    <dbReference type="NCBI Taxonomy" id="6253"/>
    <lineage>
        <taxon>Eukaryota</taxon>
        <taxon>Metazoa</taxon>
        <taxon>Ecdysozoa</taxon>
        <taxon>Nematoda</taxon>
        <taxon>Chromadorea</taxon>
        <taxon>Rhabditida</taxon>
        <taxon>Spirurina</taxon>
        <taxon>Ascaridomorpha</taxon>
        <taxon>Ascaridoidea</taxon>
        <taxon>Ascarididae</taxon>
        <taxon>Ascaris</taxon>
    </lineage>
</organism>
<feature type="region of interest" description="Disordered" evidence="6">
    <location>
        <begin position="339"/>
        <end position="472"/>
    </location>
</feature>
<evidence type="ECO:0000256" key="1">
    <source>
        <dbReference type="ARBA" id="ARBA00008842"/>
    </source>
</evidence>
<dbReference type="PANTHER" id="PTHR10972">
    <property type="entry name" value="OXYSTEROL-BINDING PROTEIN-RELATED"/>
    <property type="match status" value="1"/>
</dbReference>
<dbReference type="InterPro" id="IPR001849">
    <property type="entry name" value="PH_domain"/>
</dbReference>
<accession>F1KW24</accession>
<dbReference type="PANTHER" id="PTHR10972:SF205">
    <property type="entry name" value="OXYSTEROL-BINDING PROTEIN 1"/>
    <property type="match status" value="1"/>
</dbReference>
<keyword evidence="4" id="KW-0445">Lipid transport</keyword>
<name>F1KW24_ASCSU</name>
<feature type="compositionally biased region" description="Basic and acidic residues" evidence="6">
    <location>
        <begin position="447"/>
        <end position="458"/>
    </location>
</feature>
<dbReference type="SUPFAM" id="SSF144000">
    <property type="entry name" value="Oxysterol-binding protein-like"/>
    <property type="match status" value="1"/>
</dbReference>
<dbReference type="GO" id="GO:0120009">
    <property type="term" value="P:intermembrane lipid transfer"/>
    <property type="evidence" value="ECO:0007669"/>
    <property type="project" value="UniProtKB-ARBA"/>
</dbReference>
<dbReference type="Gene3D" id="2.40.160.120">
    <property type="match status" value="1"/>
</dbReference>
<dbReference type="AlphaFoldDB" id="F1KW24"/>
<reference evidence="8" key="1">
    <citation type="journal article" date="2011" name="Genome Res.">
        <title>Deep small RNA sequencing from the nematode Ascaris reveals conservation, functional diversification, and novel developmental profiles.</title>
        <authorList>
            <person name="Wang J."/>
            <person name="Czech B."/>
            <person name="Crunk A."/>
            <person name="Wallace A."/>
            <person name="Mitreva M."/>
            <person name="Hannon G.J."/>
            <person name="Davis R.E."/>
        </authorList>
    </citation>
    <scope>NUCLEOTIDE SEQUENCE</scope>
</reference>
<feature type="compositionally biased region" description="Basic and acidic residues" evidence="6">
    <location>
        <begin position="386"/>
        <end position="406"/>
    </location>
</feature>
<dbReference type="GO" id="GO:0005829">
    <property type="term" value="C:cytosol"/>
    <property type="evidence" value="ECO:0007669"/>
    <property type="project" value="TreeGrafter"/>
</dbReference>
<dbReference type="SMART" id="SM00233">
    <property type="entry name" value="PH"/>
    <property type="match status" value="1"/>
</dbReference>
<evidence type="ECO:0000256" key="3">
    <source>
        <dbReference type="ARBA" id="ARBA00022553"/>
    </source>
</evidence>
<dbReference type="Pfam" id="PF01237">
    <property type="entry name" value="Oxysterol_BP"/>
    <property type="match status" value="1"/>
</dbReference>
<dbReference type="GO" id="GO:0032934">
    <property type="term" value="F:sterol binding"/>
    <property type="evidence" value="ECO:0007669"/>
    <property type="project" value="TreeGrafter"/>
</dbReference>
<dbReference type="GO" id="GO:0005886">
    <property type="term" value="C:plasma membrane"/>
    <property type="evidence" value="ECO:0007669"/>
    <property type="project" value="TreeGrafter"/>
</dbReference>
<dbReference type="SUPFAM" id="SSF50729">
    <property type="entry name" value="PH domain-like"/>
    <property type="match status" value="1"/>
</dbReference>
<dbReference type="FunFam" id="2.40.160.120:FF:000001">
    <property type="entry name" value="Oxysterol-binding protein"/>
    <property type="match status" value="1"/>
</dbReference>
<dbReference type="EMBL" id="JI166838">
    <property type="protein sequence ID" value="ADY42078.1"/>
    <property type="molecule type" value="mRNA"/>
</dbReference>
<keyword evidence="3" id="KW-0597">Phosphoprotein</keyword>
<evidence type="ECO:0000259" key="7">
    <source>
        <dbReference type="PROSITE" id="PS50003"/>
    </source>
</evidence>
<protein>
    <submittedName>
        <fullName evidence="8">Oxysterol-binding protein 1</fullName>
    </submittedName>
</protein>
<dbReference type="PROSITE" id="PS50003">
    <property type="entry name" value="PH_DOMAIN"/>
    <property type="match status" value="1"/>
</dbReference>
<feature type="domain" description="PH" evidence="7">
    <location>
        <begin position="58"/>
        <end position="152"/>
    </location>
</feature>
<keyword evidence="2" id="KW-0813">Transport</keyword>
<evidence type="ECO:0000256" key="6">
    <source>
        <dbReference type="SAM" id="MobiDB-lite"/>
    </source>
</evidence>
<dbReference type="InterPro" id="IPR000648">
    <property type="entry name" value="Oxysterol-bd"/>
</dbReference>
<dbReference type="GO" id="GO:0097038">
    <property type="term" value="C:perinuclear endoplasmic reticulum"/>
    <property type="evidence" value="ECO:0007669"/>
    <property type="project" value="TreeGrafter"/>
</dbReference>
<feature type="non-terminal residue" evidence="8">
    <location>
        <position position="910"/>
    </location>
</feature>
<evidence type="ECO:0000256" key="4">
    <source>
        <dbReference type="ARBA" id="ARBA00023055"/>
    </source>
</evidence>
<dbReference type="Gene3D" id="2.30.29.30">
    <property type="entry name" value="Pleckstrin-homology domain (PH domain)/Phosphotyrosine-binding domain (PTB)"/>
    <property type="match status" value="1"/>
</dbReference>
<comment type="similarity">
    <text evidence="1">Belongs to the OSBP family.</text>
</comment>
<dbReference type="Pfam" id="PF00169">
    <property type="entry name" value="PH"/>
    <property type="match status" value="1"/>
</dbReference>